<feature type="compositionally biased region" description="Basic and acidic residues" evidence="1">
    <location>
        <begin position="236"/>
        <end position="245"/>
    </location>
</feature>
<comment type="caution">
    <text evidence="2">The sequence shown here is derived from an EMBL/GenBank/DDBJ whole genome shotgun (WGS) entry which is preliminary data.</text>
</comment>
<evidence type="ECO:0000313" key="2">
    <source>
        <dbReference type="EMBL" id="KAF9501088.1"/>
    </source>
</evidence>
<feature type="compositionally biased region" description="Low complexity" evidence="1">
    <location>
        <begin position="278"/>
        <end position="289"/>
    </location>
</feature>
<gene>
    <name evidence="2" type="ORF">BDN71DRAFT_1501378</name>
</gene>
<feature type="region of interest" description="Disordered" evidence="1">
    <location>
        <begin position="236"/>
        <end position="289"/>
    </location>
</feature>
<evidence type="ECO:0000256" key="1">
    <source>
        <dbReference type="SAM" id="MobiDB-lite"/>
    </source>
</evidence>
<dbReference type="AlphaFoldDB" id="A0A9P6A8I4"/>
<name>A0A9P6A8I4_PLEER</name>
<proteinExistence type="predicted"/>
<accession>A0A9P6A8I4</accession>
<organism evidence="2 3">
    <name type="scientific">Pleurotus eryngii</name>
    <name type="common">Boletus of the steppes</name>
    <dbReference type="NCBI Taxonomy" id="5323"/>
    <lineage>
        <taxon>Eukaryota</taxon>
        <taxon>Fungi</taxon>
        <taxon>Dikarya</taxon>
        <taxon>Basidiomycota</taxon>
        <taxon>Agaricomycotina</taxon>
        <taxon>Agaricomycetes</taxon>
        <taxon>Agaricomycetidae</taxon>
        <taxon>Agaricales</taxon>
        <taxon>Pleurotineae</taxon>
        <taxon>Pleurotaceae</taxon>
        <taxon>Pleurotus</taxon>
    </lineage>
</organism>
<sequence length="289" mass="32686">MPVHVVTDLFSATHARALATTEAANETDSSPSNAHHCNPFETPVHHAVTGLRNSSASFLATLSPIHSLAQLPPNPLFTLSLWRERYRRLLESTPSTFLEEQLQQALCDVMQKNTMMKEQLTSMQSALVLNGVYVDLVRKQLQAQEEKSKKKKKGWLVGDRMPRLLSAHTFVNRVEEFHRETERKVAEAKKKKASRMCHSEALKEWRKLDKERVRQNEEIRTQWQADKAACEAEVKLAQEEGREPEAENPGLLHDLIFPPVPKPARDNGDGADEESSDSSDSNNSDDNNE</sequence>
<dbReference type="Proteomes" id="UP000807025">
    <property type="component" value="Unassembled WGS sequence"/>
</dbReference>
<keyword evidence="3" id="KW-1185">Reference proteome</keyword>
<reference evidence="2" key="1">
    <citation type="submission" date="2020-11" db="EMBL/GenBank/DDBJ databases">
        <authorList>
            <consortium name="DOE Joint Genome Institute"/>
            <person name="Ahrendt S."/>
            <person name="Riley R."/>
            <person name="Andreopoulos W."/>
            <person name="Labutti K."/>
            <person name="Pangilinan J."/>
            <person name="Ruiz-Duenas F.J."/>
            <person name="Barrasa J.M."/>
            <person name="Sanchez-Garcia M."/>
            <person name="Camarero S."/>
            <person name="Miyauchi S."/>
            <person name="Serrano A."/>
            <person name="Linde D."/>
            <person name="Babiker R."/>
            <person name="Drula E."/>
            <person name="Ayuso-Fernandez I."/>
            <person name="Pacheco R."/>
            <person name="Padilla G."/>
            <person name="Ferreira P."/>
            <person name="Barriuso J."/>
            <person name="Kellner H."/>
            <person name="Castanera R."/>
            <person name="Alfaro M."/>
            <person name="Ramirez L."/>
            <person name="Pisabarro A.G."/>
            <person name="Kuo A."/>
            <person name="Tritt A."/>
            <person name="Lipzen A."/>
            <person name="He G."/>
            <person name="Yan M."/>
            <person name="Ng V."/>
            <person name="Cullen D."/>
            <person name="Martin F."/>
            <person name="Rosso M.-N."/>
            <person name="Henrissat B."/>
            <person name="Hibbett D."/>
            <person name="Martinez A.T."/>
            <person name="Grigoriev I.V."/>
        </authorList>
    </citation>
    <scope>NUCLEOTIDE SEQUENCE</scope>
    <source>
        <strain evidence="2">ATCC 90797</strain>
    </source>
</reference>
<dbReference type="EMBL" id="MU154524">
    <property type="protein sequence ID" value="KAF9501088.1"/>
    <property type="molecule type" value="Genomic_DNA"/>
</dbReference>
<protein>
    <submittedName>
        <fullName evidence="2">Uncharacterized protein</fullName>
    </submittedName>
</protein>
<evidence type="ECO:0000313" key="3">
    <source>
        <dbReference type="Proteomes" id="UP000807025"/>
    </source>
</evidence>
<dbReference type="OrthoDB" id="3269232at2759"/>